<keyword evidence="4" id="KW-1185">Reference proteome</keyword>
<gene>
    <name evidence="1" type="ORF">NG42_19855</name>
    <name evidence="2" type="ORF">NG43_17125</name>
</gene>
<name>A0A0L7SWZ6_9GAMM</name>
<dbReference type="AlphaFoldDB" id="A0A0L7SWZ6"/>
<dbReference type="PATRIC" id="fig|1560201.3.peg.4214"/>
<evidence type="ECO:0000313" key="1">
    <source>
        <dbReference type="EMBL" id="KOC87610.1"/>
    </source>
</evidence>
<evidence type="ECO:0000313" key="2">
    <source>
        <dbReference type="EMBL" id="KOC90399.1"/>
    </source>
</evidence>
<sequence length="116" mass="13542">MYEADVELIIENSCILKFSLKNGDVYIAEGDDFFSCLEEIRSINKAIIYYCKGCKRNVFPSRMARQMAMGLSAYETTIGKQARIEDLVDIFDYEDKDLVSDPQDQYEWQQRWIATL</sequence>
<evidence type="ECO:0000313" key="3">
    <source>
        <dbReference type="Proteomes" id="UP000036851"/>
    </source>
</evidence>
<comment type="caution">
    <text evidence="1">The sequence shown here is derived from an EMBL/GenBank/DDBJ whole genome shotgun (WGS) entry which is preliminary data.</text>
</comment>
<proteinExistence type="predicted"/>
<accession>A0A0L7SWZ6</accession>
<evidence type="ECO:0000313" key="4">
    <source>
        <dbReference type="Proteomes" id="UP000037088"/>
    </source>
</evidence>
<dbReference type="EMBL" id="JRXF01000030">
    <property type="protein sequence ID" value="KOC90399.1"/>
    <property type="molecule type" value="Genomic_DNA"/>
</dbReference>
<organism evidence="1 4">
    <name type="scientific">Winslowiella iniecta</name>
    <dbReference type="NCBI Taxonomy" id="1560201"/>
    <lineage>
        <taxon>Bacteria</taxon>
        <taxon>Pseudomonadati</taxon>
        <taxon>Pseudomonadota</taxon>
        <taxon>Gammaproteobacteria</taxon>
        <taxon>Enterobacterales</taxon>
        <taxon>Erwiniaceae</taxon>
        <taxon>Winslowiella</taxon>
    </lineage>
</organism>
<reference evidence="3 4" key="1">
    <citation type="journal article" date="2015" name="Int. J. Syst. Evol. Microbiol.">
        <title>Erwinia iniecta sp. nov., isolated from Russian wheat aphids (Diuraphis noxia).</title>
        <authorList>
            <person name="Campillo T."/>
            <person name="Luna E."/>
            <person name="Portier P."/>
            <person name="Fischer-Le Saux M."/>
            <person name="Lapitan N."/>
            <person name="Tisserat N.A."/>
            <person name="Leach J.E."/>
        </authorList>
    </citation>
    <scope>NUCLEOTIDE SEQUENCE [LARGE SCALE GENOMIC DNA]</scope>
    <source>
        <strain evidence="1 4">B120</strain>
        <strain evidence="2 3">B149</strain>
    </source>
</reference>
<dbReference type="EMBL" id="JRXE01000036">
    <property type="protein sequence ID" value="KOC87610.1"/>
    <property type="molecule type" value="Genomic_DNA"/>
</dbReference>
<dbReference type="Proteomes" id="UP000037088">
    <property type="component" value="Unassembled WGS sequence"/>
</dbReference>
<dbReference type="Proteomes" id="UP000036851">
    <property type="component" value="Unassembled WGS sequence"/>
</dbReference>
<protein>
    <submittedName>
        <fullName evidence="1">Uncharacterized protein</fullName>
    </submittedName>
</protein>